<dbReference type="EMBL" id="OW240915">
    <property type="protein sequence ID" value="CAH2283238.1"/>
    <property type="molecule type" value="Genomic_DNA"/>
</dbReference>
<dbReference type="PROSITE" id="PS51253">
    <property type="entry name" value="HTH_CENPB"/>
    <property type="match status" value="1"/>
</dbReference>
<evidence type="ECO:0000256" key="1">
    <source>
        <dbReference type="ARBA" id="ARBA00023125"/>
    </source>
</evidence>
<dbReference type="PANTHER" id="PTHR19303:SF26">
    <property type="entry name" value="TIGGER TRANSPOSABLE ELEMENT-DERIVED PROTEIN 1"/>
    <property type="match status" value="1"/>
</dbReference>
<keyword evidence="1 5" id="KW-0238">DNA-binding</keyword>
<evidence type="ECO:0000259" key="4">
    <source>
        <dbReference type="PROSITE" id="PS51253"/>
    </source>
</evidence>
<protein>
    <submittedName>
        <fullName evidence="5">CENPB DNA-binding domain-containing 1, partial</fullName>
    </submittedName>
</protein>
<reference evidence="5" key="1">
    <citation type="submission" date="2022-03" db="EMBL/GenBank/DDBJ databases">
        <authorList>
            <person name="Alioto T."/>
            <person name="Alioto T."/>
            <person name="Gomez Garrido J."/>
        </authorList>
    </citation>
    <scope>NUCLEOTIDE SEQUENCE</scope>
</reference>
<evidence type="ECO:0000256" key="2">
    <source>
        <dbReference type="ARBA" id="ARBA00023242"/>
    </source>
</evidence>
<dbReference type="InterPro" id="IPR050863">
    <property type="entry name" value="CenT-Element_Derived"/>
</dbReference>
<dbReference type="Gene3D" id="1.10.10.60">
    <property type="entry name" value="Homeodomain-like"/>
    <property type="match status" value="2"/>
</dbReference>
<dbReference type="GO" id="GO:0003677">
    <property type="term" value="F:DNA binding"/>
    <property type="evidence" value="ECO:0007669"/>
    <property type="project" value="UniProtKB-KW"/>
</dbReference>
<dbReference type="AlphaFoldDB" id="A0AAD1RX27"/>
<evidence type="ECO:0000313" key="5">
    <source>
        <dbReference type="EMBL" id="CAH2283238.1"/>
    </source>
</evidence>
<proteinExistence type="predicted"/>
<accession>A0AAD1RX27</accession>
<keyword evidence="2" id="KW-0539">Nucleus</keyword>
<feature type="domain" description="HTH CENPB-type" evidence="4">
    <location>
        <begin position="96"/>
        <end position="170"/>
    </location>
</feature>
<dbReference type="GO" id="GO:0005634">
    <property type="term" value="C:nucleus"/>
    <property type="evidence" value="ECO:0007669"/>
    <property type="project" value="TreeGrafter"/>
</dbReference>
<evidence type="ECO:0000313" key="6">
    <source>
        <dbReference type="Proteomes" id="UP001295444"/>
    </source>
</evidence>
<dbReference type="Pfam" id="PF04218">
    <property type="entry name" value="CENP-B_N"/>
    <property type="match status" value="1"/>
</dbReference>
<organism evidence="5 6">
    <name type="scientific">Pelobates cultripes</name>
    <name type="common">Western spadefoot toad</name>
    <dbReference type="NCBI Taxonomy" id="61616"/>
    <lineage>
        <taxon>Eukaryota</taxon>
        <taxon>Metazoa</taxon>
        <taxon>Chordata</taxon>
        <taxon>Craniata</taxon>
        <taxon>Vertebrata</taxon>
        <taxon>Euteleostomi</taxon>
        <taxon>Amphibia</taxon>
        <taxon>Batrachia</taxon>
        <taxon>Anura</taxon>
        <taxon>Pelobatoidea</taxon>
        <taxon>Pelobatidae</taxon>
        <taxon>Pelobates</taxon>
    </lineage>
</organism>
<feature type="region of interest" description="Disordered" evidence="3">
    <location>
        <begin position="1"/>
        <end position="40"/>
    </location>
</feature>
<dbReference type="InterPro" id="IPR006600">
    <property type="entry name" value="HTH_CenpB_DNA-bd_dom"/>
</dbReference>
<dbReference type="PANTHER" id="PTHR19303">
    <property type="entry name" value="TRANSPOSON"/>
    <property type="match status" value="1"/>
</dbReference>
<dbReference type="Proteomes" id="UP001295444">
    <property type="component" value="Chromosome 04"/>
</dbReference>
<feature type="compositionally biased region" description="Basic and acidic residues" evidence="3">
    <location>
        <begin position="1"/>
        <end position="15"/>
    </location>
</feature>
<sequence length="170" mass="19415">MGERTSESQKERDSKIQPGKPIGKMSERKEEQAKGKRQSIPLDVKIQVLDRLDKLERQVDIGADLHLPTSTIRTILKNKDKIPTSATTSTATSAKKITRSRSYDLEEREKRLSIWIDDALERNMPLRQAILMEKAKSIFPHIQSQDPDVMESFAASGGWFDRFKVQPLQP</sequence>
<dbReference type="SUPFAM" id="SSF46689">
    <property type="entry name" value="Homeodomain-like"/>
    <property type="match status" value="2"/>
</dbReference>
<dbReference type="InterPro" id="IPR007889">
    <property type="entry name" value="HTH_Psq"/>
</dbReference>
<feature type="compositionally biased region" description="Basic and acidic residues" evidence="3">
    <location>
        <begin position="25"/>
        <end position="34"/>
    </location>
</feature>
<name>A0AAD1RX27_PELCU</name>
<keyword evidence="6" id="KW-1185">Reference proteome</keyword>
<dbReference type="Pfam" id="PF03221">
    <property type="entry name" value="HTH_Tnp_Tc5"/>
    <property type="match status" value="1"/>
</dbReference>
<evidence type="ECO:0000256" key="3">
    <source>
        <dbReference type="SAM" id="MobiDB-lite"/>
    </source>
</evidence>
<dbReference type="InterPro" id="IPR009057">
    <property type="entry name" value="Homeodomain-like_sf"/>
</dbReference>
<gene>
    <name evidence="5" type="ORF">PECUL_23A010011</name>
</gene>